<feature type="region of interest" description="Disordered" evidence="2">
    <location>
        <begin position="334"/>
        <end position="376"/>
    </location>
</feature>
<feature type="compositionally biased region" description="Basic and acidic residues" evidence="2">
    <location>
        <begin position="292"/>
        <end position="306"/>
    </location>
</feature>
<comment type="caution">
    <text evidence="4">The sequence shown here is derived from an EMBL/GenBank/DDBJ whole genome shotgun (WGS) entry which is preliminary data.</text>
</comment>
<dbReference type="Proteomes" id="UP000186817">
    <property type="component" value="Unassembled WGS sequence"/>
</dbReference>
<dbReference type="PANTHER" id="PTHR22872">
    <property type="entry name" value="BTK-BINDING PROTEIN-RELATED"/>
    <property type="match status" value="1"/>
</dbReference>
<evidence type="ECO:0000256" key="1">
    <source>
        <dbReference type="ARBA" id="ARBA00022737"/>
    </source>
</evidence>
<dbReference type="SUPFAM" id="SSF53098">
    <property type="entry name" value="Ribonuclease H-like"/>
    <property type="match status" value="1"/>
</dbReference>
<dbReference type="Gene3D" id="3.30.420.10">
    <property type="entry name" value="Ribonuclease H-like superfamily/Ribonuclease H"/>
    <property type="match status" value="1"/>
</dbReference>
<dbReference type="GO" id="GO:0015074">
    <property type="term" value="P:DNA integration"/>
    <property type="evidence" value="ECO:0007669"/>
    <property type="project" value="InterPro"/>
</dbReference>
<dbReference type="InterPro" id="IPR013103">
    <property type="entry name" value="RVT_2"/>
</dbReference>
<organism evidence="4 5">
    <name type="scientific">Symbiodinium microadriaticum</name>
    <name type="common">Dinoflagellate</name>
    <name type="synonym">Zooxanthella microadriatica</name>
    <dbReference type="NCBI Taxonomy" id="2951"/>
    <lineage>
        <taxon>Eukaryota</taxon>
        <taxon>Sar</taxon>
        <taxon>Alveolata</taxon>
        <taxon>Dinophyceae</taxon>
        <taxon>Suessiales</taxon>
        <taxon>Symbiodiniaceae</taxon>
        <taxon>Symbiodinium</taxon>
    </lineage>
</organism>
<evidence type="ECO:0000313" key="4">
    <source>
        <dbReference type="EMBL" id="OLQ09470.1"/>
    </source>
</evidence>
<accession>A0A1Q9EPY1</accession>
<dbReference type="OrthoDB" id="444314at2759"/>
<dbReference type="InterPro" id="IPR043502">
    <property type="entry name" value="DNA/RNA_pol_sf"/>
</dbReference>
<dbReference type="InterPro" id="IPR012337">
    <property type="entry name" value="RNaseH-like_sf"/>
</dbReference>
<dbReference type="Pfam" id="PF07727">
    <property type="entry name" value="RVT_2"/>
    <property type="match status" value="1"/>
</dbReference>
<name>A0A1Q9EPY1_SYMMI</name>
<dbReference type="CDD" id="cd09272">
    <property type="entry name" value="RNase_HI_RT_Ty1"/>
    <property type="match status" value="1"/>
</dbReference>
<evidence type="ECO:0000259" key="3">
    <source>
        <dbReference type="PROSITE" id="PS50994"/>
    </source>
</evidence>
<feature type="domain" description="Integrase catalytic" evidence="3">
    <location>
        <begin position="352"/>
        <end position="520"/>
    </location>
</feature>
<evidence type="ECO:0000256" key="2">
    <source>
        <dbReference type="SAM" id="MobiDB-lite"/>
    </source>
</evidence>
<dbReference type="GO" id="GO:0003676">
    <property type="term" value="F:nucleic acid binding"/>
    <property type="evidence" value="ECO:0007669"/>
    <property type="project" value="InterPro"/>
</dbReference>
<protein>
    <submittedName>
        <fullName evidence="4">Retrovirus-related Pol polyprotein from transposon TNT 1-94</fullName>
    </submittedName>
</protein>
<feature type="region of interest" description="Disordered" evidence="2">
    <location>
        <begin position="196"/>
        <end position="321"/>
    </location>
</feature>
<dbReference type="InterPro" id="IPR009091">
    <property type="entry name" value="RCC1/BLIP-II"/>
</dbReference>
<dbReference type="InterPro" id="IPR051625">
    <property type="entry name" value="Signaling_Regulatory_Domain"/>
</dbReference>
<dbReference type="InterPro" id="IPR036397">
    <property type="entry name" value="RNaseH_sf"/>
</dbReference>
<dbReference type="PROSITE" id="PS50994">
    <property type="entry name" value="INTEGRASE"/>
    <property type="match status" value="1"/>
</dbReference>
<reference evidence="4 5" key="1">
    <citation type="submission" date="2016-02" db="EMBL/GenBank/DDBJ databases">
        <title>Genome analysis of coral dinoflagellate symbionts highlights evolutionary adaptations to a symbiotic lifestyle.</title>
        <authorList>
            <person name="Aranda M."/>
            <person name="Li Y."/>
            <person name="Liew Y.J."/>
            <person name="Baumgarten S."/>
            <person name="Simakov O."/>
            <person name="Wilson M."/>
            <person name="Piel J."/>
            <person name="Ashoor H."/>
            <person name="Bougouffa S."/>
            <person name="Bajic V.B."/>
            <person name="Ryu T."/>
            <person name="Ravasi T."/>
            <person name="Bayer T."/>
            <person name="Micklem G."/>
            <person name="Kim H."/>
            <person name="Bhak J."/>
            <person name="Lajeunesse T.C."/>
            <person name="Voolstra C.R."/>
        </authorList>
    </citation>
    <scope>NUCLEOTIDE SEQUENCE [LARGE SCALE GENOMIC DNA]</scope>
    <source>
        <strain evidence="4 5">CCMP2467</strain>
    </source>
</reference>
<dbReference type="SUPFAM" id="SSF50985">
    <property type="entry name" value="RCC1/BLIP-II"/>
    <property type="match status" value="2"/>
</dbReference>
<dbReference type="Gene3D" id="2.130.10.30">
    <property type="entry name" value="Regulator of chromosome condensation 1/beta-lactamase-inhibitor protein II"/>
    <property type="match status" value="3"/>
</dbReference>
<feature type="compositionally biased region" description="Basic and acidic residues" evidence="2">
    <location>
        <begin position="232"/>
        <end position="253"/>
    </location>
</feature>
<dbReference type="EMBL" id="LSRX01000096">
    <property type="protein sequence ID" value="OLQ09470.1"/>
    <property type="molecule type" value="Genomic_DNA"/>
</dbReference>
<evidence type="ECO:0000313" key="5">
    <source>
        <dbReference type="Proteomes" id="UP000186817"/>
    </source>
</evidence>
<dbReference type="InterPro" id="IPR001584">
    <property type="entry name" value="Integrase_cat-core"/>
</dbReference>
<keyword evidence="5" id="KW-1185">Reference proteome</keyword>
<keyword evidence="1" id="KW-0677">Repeat</keyword>
<gene>
    <name evidence="4" type="ORF">AK812_SmicGene6927</name>
</gene>
<dbReference type="SUPFAM" id="SSF56672">
    <property type="entry name" value="DNA/RNA polymerases"/>
    <property type="match status" value="1"/>
</dbReference>
<sequence length="1932" mass="211619">MEHPAEEVRGEQSLWGTTLWKEFGEEMEMSTATFDQGAMGSTGPNLTTLGTNIYYLMGLDGVMDSSEGGPEISGTRTNGQWSAGLVDAMVMALRFWTKQPRCYPSLRAFTPDQWRRHVQSNHADYHRDCLTCVMSRGTGKRHGRVRHPDMFTLTVDLAGPVKPGLDASSKGTMGKNLKYMMVAKYVFPKEYVRGYAGREPPEDDGLDVGSGDAGQELKTPSLSPPQEGGDLPFEKEEEREENRLVDDAGKELKTPSLSPPQEGGDPFSFYEDEPGEQGPLQVDEDEPGEQGLYHRESDPGDERARIGVDNSPEFAGGSQVQREAYVNDYDELSYEPSLAGSDGLQAPQDSEEPQQPPDPEEHIGSTSQQPLQAPFPDCEAPESTFLLFARALPSNSTTYVKGVLQDIVLYLNAHGLPIYRLHSDKGETYNHAIRSWLREQGIRATWSEPGVPQGNGGAESTVRWIKDRARTLLIGAKLPTKLWTTAIEAAATIQRSKVLSWKQRMLAPYGAPVCVKQKAFDSSGPRRRERAFETRWETGRYMGLSNLLERGHVIYVPGKDGARDRFLHVFHVRHHLIDPGLPVYEEESAEVVKPKRKLVGKTPAEGIEVRPVDLKGDELDGWIKVNAQELLDNWDQDKAVALVDDLAESGFFEEVKFGVFRHGGAVGWMRGFSEYPELSKVLSSIILHDNPEATFTAIMVARNMDRGMHKDFNNDEEAVNYVLPIRMPKKGGGLWVELSQGDKVVGEVMERNDEHGRQHYGQVLKMQTGKCAVFSPRRWHEVLEWSGTRTVLIGYTPQCLGKLDHDKIRKLEDYGYNPPISQLPEYFVRHSPMANSVEVQEEATATHDEEPPEMIPQDNNPVDSDVEDWEMYLDVDDGRVKIAESDDVLSPLEVTYNVDPREVAACLEEWKPAIEKEVNGIMVAVQRLLPGTDECKEWLKRPNAQKLPTKMVFTVKPGEAPTMDDRKSWYRRKARLVVCGNYATNDGSDLYSETAPTESVRMGLLLSRRRRWIVGLIDVVAAFLRTPLDWIKGAPTVVVTPPRLLERLSLISIGELWGLVRALYGLRQAPALWSAHRDRVLRTMEFPMGMKLQQGRTVTSWWVLRNEKGTIKALIVIYVDDFLLLGEEETVKGIATTIQREWKTSELSILRPGQPLRFLGMELTVNSQGSVVYLNQRGYLEEIFRSYGFQPQDKDKIPLSKETAFFEILEGDIEPTPAAIAAAQKVTGEVMWVSHKTRPDAAYASTLMASITLKAPQRCQELGLKLLRYLQGSKDVKMAVEDDGTGLVLFPDASFAPTSGRSHTGWLVCWGGTPMAWRSARQGAITLSTGEAELQAIIDGTIGMLGLEAMLWDLQEEVGVKIIASDSTSALAIGSGTGSWRTRHLRLKAAWIQGTENVPAIQVDWDLAAIFMVLMMILGGLVIYEVPVTPEENDAPTREEEHIAPDEDEIFQLQSGTLTARTAAVTADLDEGVESLRLRALSALGVSKGQLLDSSGGILDGSGPIKRARVQNGDSLILRISQTQLRGAESAFAAILGDASVVTWGEGQNGGQSRAVQEQLSNVQQIQSSRTAFAAILADGSVVTWGNMHDGGGSRSVRNLLKNVQHIQSCDRAFAAILGDGSVVTWGHRGCGGDSKLVKARLQNVRHVQATEQAFAAILGDGSVVSWGSPRHGGDSRSVQHQLITVQQIQATTGAFAAILDNGAVVTWGDVAFGGDSSDVQAQLKNVRQIQGSHGAFAAILGDGSVVAWGHGDCGGSIRAVQGQLENVQQIQAAACAFAAILVDGSVVTWGDPSLGGDSSNVQHQLKNVRCIQATMEAFAAVLGDGSVVTWGDARNGGDSGAVQERLKNVQHIHATEAAFAAILASGSVVSWGNAHRGGDSTGVQEQLNNVLQIQASASAFAAIRSNGTVVTWGRDACGGDSSAVREQLRSA</sequence>
<proteinExistence type="predicted"/>